<evidence type="ECO:0000259" key="2">
    <source>
        <dbReference type="Pfam" id="PF13464"/>
    </source>
</evidence>
<feature type="domain" description="Cytoskeleton protein RodZ-like C-terminal" evidence="2">
    <location>
        <begin position="209"/>
        <end position="278"/>
    </location>
</feature>
<dbReference type="InterPro" id="IPR050400">
    <property type="entry name" value="Bact_Cytoskel_RodZ"/>
</dbReference>
<evidence type="ECO:0000256" key="1">
    <source>
        <dbReference type="SAM" id="Phobius"/>
    </source>
</evidence>
<proteinExistence type="predicted"/>
<gene>
    <name evidence="3" type="ORF">HYS17_08740</name>
</gene>
<dbReference type="InterPro" id="IPR025194">
    <property type="entry name" value="RodZ-like_C"/>
</dbReference>
<dbReference type="InterPro" id="IPR010982">
    <property type="entry name" value="Lambda_DNA-bd_dom_sf"/>
</dbReference>
<keyword evidence="1" id="KW-0812">Transmembrane</keyword>
<dbReference type="Pfam" id="PF13413">
    <property type="entry name" value="HTH_25"/>
    <property type="match status" value="1"/>
</dbReference>
<reference evidence="3 4" key="1">
    <citation type="submission" date="2020-07" db="EMBL/GenBank/DDBJ databases">
        <title>Huge and variable diversity of episymbiotic CPR bacteria and DPANN archaea in groundwater ecosystems.</title>
        <authorList>
            <person name="He C.Y."/>
            <person name="Keren R."/>
            <person name="Whittaker M."/>
            <person name="Farag I.F."/>
            <person name="Doudna J."/>
            <person name="Cate J.H.D."/>
            <person name="Banfield J.F."/>
        </authorList>
    </citation>
    <scope>NUCLEOTIDE SEQUENCE [LARGE SCALE GENOMIC DNA]</scope>
    <source>
        <strain evidence="3">NC_groundwater_70_Ag_B-0.1um_54_66</strain>
    </source>
</reference>
<dbReference type="AlphaFoldDB" id="A0A7T5R1A4"/>
<evidence type="ECO:0000313" key="4">
    <source>
        <dbReference type="Proteomes" id="UP000595362"/>
    </source>
</evidence>
<dbReference type="Pfam" id="PF13464">
    <property type="entry name" value="RodZ_C"/>
    <property type="match status" value="1"/>
</dbReference>
<dbReference type="GO" id="GO:0003677">
    <property type="term" value="F:DNA binding"/>
    <property type="evidence" value="ECO:0007669"/>
    <property type="project" value="InterPro"/>
</dbReference>
<feature type="transmembrane region" description="Helical" evidence="1">
    <location>
        <begin position="111"/>
        <end position="131"/>
    </location>
</feature>
<organism evidence="3 4">
    <name type="scientific">Micavibrio aeruginosavorus</name>
    <dbReference type="NCBI Taxonomy" id="349221"/>
    <lineage>
        <taxon>Bacteria</taxon>
        <taxon>Pseudomonadati</taxon>
        <taxon>Bdellovibrionota</taxon>
        <taxon>Bdellovibrionia</taxon>
        <taxon>Bdellovibrionales</taxon>
        <taxon>Pseudobdellovibrionaceae</taxon>
        <taxon>Micavibrio</taxon>
    </lineage>
</organism>
<dbReference type="EMBL" id="CP066681">
    <property type="protein sequence ID" value="QQG35604.1"/>
    <property type="molecule type" value="Genomic_DNA"/>
</dbReference>
<keyword evidence="1" id="KW-1133">Transmembrane helix</keyword>
<keyword evidence="1" id="KW-0472">Membrane</keyword>
<evidence type="ECO:0000313" key="3">
    <source>
        <dbReference type="EMBL" id="QQG35604.1"/>
    </source>
</evidence>
<dbReference type="PANTHER" id="PTHR34475">
    <property type="match status" value="1"/>
</dbReference>
<dbReference type="Gene3D" id="1.10.260.40">
    <property type="entry name" value="lambda repressor-like DNA-binding domains"/>
    <property type="match status" value="1"/>
</dbReference>
<dbReference type="PANTHER" id="PTHR34475:SF1">
    <property type="entry name" value="CYTOSKELETON PROTEIN RODZ"/>
    <property type="match status" value="1"/>
</dbReference>
<accession>A0A7T5R1A4</accession>
<name>A0A7T5R1A4_9BACT</name>
<sequence>MNAQAARASDDNLPVGEILRRTRVYYSQSVDDVGAILRIRSAHLEAIEEGRVDDLPGRVYAFGFVRAYAEYLGLDGEQIVRLFKSQIGVQVVDRPDLHMPVAASESKSPNAAIVIGSLAFLAVAIGGLVFWGSQRQVNDIAVADVHEIPPVPQEMYEDAGDVGPFAPVGAMKQPQSVAVDQAAAEKPASVPDAVTSVSVDSSVAQPPLVLKLRDSAWVEIRDVTGKALLSRILKPGDSYIVPASVKGLVLDTGNVGALEFSIGNEVFAPLGEKGDVRRGIKMDPDFLRDLNKRNPRR</sequence>
<dbReference type="Proteomes" id="UP000595362">
    <property type="component" value="Chromosome"/>
</dbReference>
<protein>
    <submittedName>
        <fullName evidence="3">Helix-turn-helix domain-containing protein</fullName>
    </submittedName>
</protein>